<accession>A0ABP8IRU9</accession>
<gene>
    <name evidence="9" type="ORF">GCM10023185_41450</name>
</gene>
<dbReference type="Pfam" id="PF00528">
    <property type="entry name" value="BPD_transp_1"/>
    <property type="match status" value="1"/>
</dbReference>
<comment type="similarity">
    <text evidence="7">Belongs to the binding-protein-dependent transport system permease family.</text>
</comment>
<feature type="transmembrane region" description="Helical" evidence="7">
    <location>
        <begin position="250"/>
        <end position="276"/>
    </location>
</feature>
<feature type="domain" description="ABC transmembrane type-1" evidence="8">
    <location>
        <begin position="122"/>
        <end position="318"/>
    </location>
</feature>
<evidence type="ECO:0000256" key="1">
    <source>
        <dbReference type="ARBA" id="ARBA00004651"/>
    </source>
</evidence>
<dbReference type="InterPro" id="IPR035906">
    <property type="entry name" value="MetI-like_sf"/>
</dbReference>
<feature type="transmembrane region" description="Helical" evidence="7">
    <location>
        <begin position="296"/>
        <end position="318"/>
    </location>
</feature>
<keyword evidence="2 7" id="KW-0813">Transport</keyword>
<dbReference type="RefSeq" id="WP_345238060.1">
    <property type="nucleotide sequence ID" value="NZ_BAABGZ010000079.1"/>
</dbReference>
<comment type="caution">
    <text evidence="9">The sequence shown here is derived from an EMBL/GenBank/DDBJ whole genome shotgun (WGS) entry which is preliminary data.</text>
</comment>
<evidence type="ECO:0000256" key="2">
    <source>
        <dbReference type="ARBA" id="ARBA00022448"/>
    </source>
</evidence>
<proteinExistence type="inferred from homology"/>
<keyword evidence="4 7" id="KW-0812">Transmembrane</keyword>
<evidence type="ECO:0000259" key="8">
    <source>
        <dbReference type="PROSITE" id="PS50928"/>
    </source>
</evidence>
<feature type="transmembrane region" description="Helical" evidence="7">
    <location>
        <begin position="77"/>
        <end position="101"/>
    </location>
</feature>
<sequence length="324" mass="34405">MAALRNWPWPKKLALLWLGIVVALGLLAPFLPLPFAPATPDLARPALPPGLDSPHWLGTDAQGRDVLANLLFGARTAVLFTLPAALLAAALGTLAGGAAGFWRNDMPWPLPLLLLCLGAAWWALALPYFQIGQALTVLAGLGLLLLYAFPRLRTRMPALSLPLDALLLGTAALLGTVPRLVLVLAVGSLGLPPAALLALLVLTTWPDTARLVRAEMLRVSALSFVEAAHSLGLPAFRVWWRHALPHAAQVLRAALPLSIAALVGMENTLSFLGIGFAPTTPSWGRMLSSARLAPEAWWLVALPALPLAATLLSLKVIARRQLAR</sequence>
<keyword evidence="3" id="KW-1003">Cell membrane</keyword>
<keyword evidence="5 7" id="KW-1133">Transmembrane helix</keyword>
<comment type="subcellular location">
    <subcellularLocation>
        <location evidence="1 7">Cell membrane</location>
        <topology evidence="1 7">Multi-pass membrane protein</topology>
    </subcellularLocation>
</comment>
<dbReference type="PANTHER" id="PTHR43386:SF1">
    <property type="entry name" value="D,D-DIPEPTIDE TRANSPORT SYSTEM PERMEASE PROTEIN DDPC-RELATED"/>
    <property type="match status" value="1"/>
</dbReference>
<dbReference type="PROSITE" id="PS50928">
    <property type="entry name" value="ABC_TM1"/>
    <property type="match status" value="1"/>
</dbReference>
<evidence type="ECO:0000256" key="5">
    <source>
        <dbReference type="ARBA" id="ARBA00022989"/>
    </source>
</evidence>
<feature type="transmembrane region" description="Helical" evidence="7">
    <location>
        <begin position="131"/>
        <end position="149"/>
    </location>
</feature>
<reference evidence="10" key="1">
    <citation type="journal article" date="2019" name="Int. J. Syst. Evol. Microbiol.">
        <title>The Global Catalogue of Microorganisms (GCM) 10K type strain sequencing project: providing services to taxonomists for standard genome sequencing and annotation.</title>
        <authorList>
            <consortium name="The Broad Institute Genomics Platform"/>
            <consortium name="The Broad Institute Genome Sequencing Center for Infectious Disease"/>
            <person name="Wu L."/>
            <person name="Ma J."/>
        </authorList>
    </citation>
    <scope>NUCLEOTIDE SEQUENCE [LARGE SCALE GENOMIC DNA]</scope>
    <source>
        <strain evidence="10">JCM 17923</strain>
    </source>
</reference>
<evidence type="ECO:0000313" key="10">
    <source>
        <dbReference type="Proteomes" id="UP001501153"/>
    </source>
</evidence>
<evidence type="ECO:0000313" key="9">
    <source>
        <dbReference type="EMBL" id="GAA4368560.1"/>
    </source>
</evidence>
<dbReference type="EMBL" id="BAABGZ010000079">
    <property type="protein sequence ID" value="GAA4368560.1"/>
    <property type="molecule type" value="Genomic_DNA"/>
</dbReference>
<evidence type="ECO:0000256" key="6">
    <source>
        <dbReference type="ARBA" id="ARBA00023136"/>
    </source>
</evidence>
<feature type="transmembrane region" description="Helical" evidence="7">
    <location>
        <begin position="180"/>
        <end position="203"/>
    </location>
</feature>
<name>A0ABP8IRU9_9BACT</name>
<dbReference type="CDD" id="cd06261">
    <property type="entry name" value="TM_PBP2"/>
    <property type="match status" value="1"/>
</dbReference>
<dbReference type="SUPFAM" id="SSF161098">
    <property type="entry name" value="MetI-like"/>
    <property type="match status" value="1"/>
</dbReference>
<evidence type="ECO:0000256" key="3">
    <source>
        <dbReference type="ARBA" id="ARBA00022475"/>
    </source>
</evidence>
<dbReference type="PANTHER" id="PTHR43386">
    <property type="entry name" value="OLIGOPEPTIDE TRANSPORT SYSTEM PERMEASE PROTEIN APPC"/>
    <property type="match status" value="1"/>
</dbReference>
<evidence type="ECO:0000256" key="7">
    <source>
        <dbReference type="RuleBase" id="RU363032"/>
    </source>
</evidence>
<dbReference type="Proteomes" id="UP001501153">
    <property type="component" value="Unassembled WGS sequence"/>
</dbReference>
<dbReference type="InterPro" id="IPR050366">
    <property type="entry name" value="BP-dependent_transpt_permease"/>
</dbReference>
<dbReference type="Gene3D" id="1.10.3720.10">
    <property type="entry name" value="MetI-like"/>
    <property type="match status" value="1"/>
</dbReference>
<keyword evidence="6 7" id="KW-0472">Membrane</keyword>
<keyword evidence="10" id="KW-1185">Reference proteome</keyword>
<evidence type="ECO:0000256" key="4">
    <source>
        <dbReference type="ARBA" id="ARBA00022692"/>
    </source>
</evidence>
<feature type="transmembrane region" description="Helical" evidence="7">
    <location>
        <begin position="108"/>
        <end position="125"/>
    </location>
</feature>
<organism evidence="9 10">
    <name type="scientific">Hymenobacter saemangeumensis</name>
    <dbReference type="NCBI Taxonomy" id="1084522"/>
    <lineage>
        <taxon>Bacteria</taxon>
        <taxon>Pseudomonadati</taxon>
        <taxon>Bacteroidota</taxon>
        <taxon>Cytophagia</taxon>
        <taxon>Cytophagales</taxon>
        <taxon>Hymenobacteraceae</taxon>
        <taxon>Hymenobacter</taxon>
    </lineage>
</organism>
<dbReference type="InterPro" id="IPR000515">
    <property type="entry name" value="MetI-like"/>
</dbReference>
<protein>
    <recommendedName>
        <fullName evidence="8">ABC transmembrane type-1 domain-containing protein</fullName>
    </recommendedName>
</protein>
<feature type="transmembrane region" description="Helical" evidence="7">
    <location>
        <begin position="156"/>
        <end position="174"/>
    </location>
</feature>